<organism evidence="10 11">
    <name type="scientific">Acidiphilium rubrum</name>
    <dbReference type="NCBI Taxonomy" id="526"/>
    <lineage>
        <taxon>Bacteria</taxon>
        <taxon>Pseudomonadati</taxon>
        <taxon>Pseudomonadota</taxon>
        <taxon>Alphaproteobacteria</taxon>
        <taxon>Acetobacterales</taxon>
        <taxon>Acidocellaceae</taxon>
        <taxon>Acidiphilium</taxon>
    </lineage>
</organism>
<dbReference type="SUPFAM" id="SSF161098">
    <property type="entry name" value="MetI-like"/>
    <property type="match status" value="1"/>
</dbReference>
<feature type="transmembrane region" description="Helical" evidence="8">
    <location>
        <begin position="34"/>
        <end position="56"/>
    </location>
</feature>
<proteinExistence type="inferred from homology"/>
<evidence type="ECO:0000256" key="6">
    <source>
        <dbReference type="ARBA" id="ARBA00022989"/>
    </source>
</evidence>
<dbReference type="InterPro" id="IPR000515">
    <property type="entry name" value="MetI-like"/>
</dbReference>
<evidence type="ECO:0000256" key="8">
    <source>
        <dbReference type="RuleBase" id="RU363032"/>
    </source>
</evidence>
<dbReference type="Gene3D" id="1.10.3720.10">
    <property type="entry name" value="MetI-like"/>
    <property type="match status" value="1"/>
</dbReference>
<dbReference type="CDD" id="cd06261">
    <property type="entry name" value="TM_PBP2"/>
    <property type="match status" value="1"/>
</dbReference>
<accession>A0A8G2FG37</accession>
<evidence type="ECO:0000256" key="1">
    <source>
        <dbReference type="ARBA" id="ARBA00004651"/>
    </source>
</evidence>
<dbReference type="InterPro" id="IPR035906">
    <property type="entry name" value="MetI-like_sf"/>
</dbReference>
<reference evidence="10 11" key="1">
    <citation type="submission" date="2017-01" db="EMBL/GenBank/DDBJ databases">
        <authorList>
            <person name="Varghese N."/>
            <person name="Submissions S."/>
        </authorList>
    </citation>
    <scope>NUCLEOTIDE SEQUENCE [LARGE SCALE GENOMIC DNA]</scope>
    <source>
        <strain evidence="10 11">ATCC 35905</strain>
    </source>
</reference>
<sequence length="311" mass="33608">MSAITGGASIQGSAERAERLARAWRLWMTAGPGLFWIVVFLLLPSLILLGIGFFSIGNYGNPHLPLSLEPMREVAGYSILGWSPDNLATILRSLLQAISAAGLTILLAYPVVFFIITRPPALRPLLLLFVILPSWTNQVVRTYAWMELLGPGSTLSHLAQGAGLIPPHLGLMPGILAMQIGLTYNYLPYMVVPLYAAAEKLDWSLVEAGRDLYASGRRLFWSAVFPQTIPGLLSGIILVAIPAFGDYVVPTLLGGGKSMMIGSLIASQFLDTPNWPYGAALTIFMLIFTCAGLIVFRVMSKRLGSSEGSMI</sequence>
<keyword evidence="4" id="KW-1003">Cell membrane</keyword>
<keyword evidence="11" id="KW-1185">Reference proteome</keyword>
<comment type="subcellular location">
    <subcellularLocation>
        <location evidence="1 8">Cell membrane</location>
        <topology evidence="1 8">Multi-pass membrane protein</topology>
    </subcellularLocation>
</comment>
<dbReference type="Pfam" id="PF00528">
    <property type="entry name" value="BPD_transp_1"/>
    <property type="match status" value="1"/>
</dbReference>
<feature type="transmembrane region" description="Helical" evidence="8">
    <location>
        <begin position="94"/>
        <end position="116"/>
    </location>
</feature>
<keyword evidence="5 8" id="KW-0812">Transmembrane</keyword>
<comment type="caution">
    <text evidence="10">The sequence shown here is derived from an EMBL/GenBank/DDBJ whole genome shotgun (WGS) entry which is preliminary data.</text>
</comment>
<evidence type="ECO:0000256" key="3">
    <source>
        <dbReference type="ARBA" id="ARBA00022448"/>
    </source>
</evidence>
<gene>
    <name evidence="10" type="ORF">SAMN05421828_106104</name>
</gene>
<evidence type="ECO:0000256" key="5">
    <source>
        <dbReference type="ARBA" id="ARBA00022692"/>
    </source>
</evidence>
<dbReference type="RefSeq" id="WP_029311315.1">
    <property type="nucleotide sequence ID" value="NZ_DAOMCH010000001.1"/>
</dbReference>
<feature type="transmembrane region" description="Helical" evidence="8">
    <location>
        <begin position="219"/>
        <end position="244"/>
    </location>
</feature>
<dbReference type="Proteomes" id="UP000186308">
    <property type="component" value="Unassembled WGS sequence"/>
</dbReference>
<evidence type="ECO:0000313" key="11">
    <source>
        <dbReference type="Proteomes" id="UP000186308"/>
    </source>
</evidence>
<keyword evidence="6 8" id="KW-1133">Transmembrane helix</keyword>
<evidence type="ECO:0000259" key="9">
    <source>
        <dbReference type="PROSITE" id="PS50928"/>
    </source>
</evidence>
<dbReference type="GO" id="GO:0055085">
    <property type="term" value="P:transmembrane transport"/>
    <property type="evidence" value="ECO:0007669"/>
    <property type="project" value="InterPro"/>
</dbReference>
<name>A0A8G2FG37_ACIRU</name>
<feature type="transmembrane region" description="Helical" evidence="8">
    <location>
        <begin position="176"/>
        <end position="198"/>
    </location>
</feature>
<keyword evidence="7 8" id="KW-0472">Membrane</keyword>
<feature type="transmembrane region" description="Helical" evidence="8">
    <location>
        <begin position="277"/>
        <end position="296"/>
    </location>
</feature>
<protein>
    <submittedName>
        <fullName evidence="10">Spermidine/putrescine transport system permease protein</fullName>
    </submittedName>
</protein>
<evidence type="ECO:0000256" key="2">
    <source>
        <dbReference type="ARBA" id="ARBA00007069"/>
    </source>
</evidence>
<evidence type="ECO:0000256" key="4">
    <source>
        <dbReference type="ARBA" id="ARBA00022475"/>
    </source>
</evidence>
<dbReference type="PANTHER" id="PTHR42929:SF1">
    <property type="entry name" value="INNER MEMBRANE ABC TRANSPORTER PERMEASE PROTEIN YDCU-RELATED"/>
    <property type="match status" value="1"/>
</dbReference>
<comment type="similarity">
    <text evidence="2">Belongs to the binding-protein-dependent transport system permease family. CysTW subfamily.</text>
</comment>
<dbReference type="PANTHER" id="PTHR42929">
    <property type="entry name" value="INNER MEMBRANE ABC TRANSPORTER PERMEASE PROTEIN YDCU-RELATED-RELATED"/>
    <property type="match status" value="1"/>
</dbReference>
<evidence type="ECO:0000313" key="10">
    <source>
        <dbReference type="EMBL" id="SIQ56836.1"/>
    </source>
</evidence>
<evidence type="ECO:0000256" key="7">
    <source>
        <dbReference type="ARBA" id="ARBA00023136"/>
    </source>
</evidence>
<dbReference type="GO" id="GO:0005886">
    <property type="term" value="C:plasma membrane"/>
    <property type="evidence" value="ECO:0007669"/>
    <property type="project" value="UniProtKB-SubCell"/>
</dbReference>
<feature type="domain" description="ABC transmembrane type-1" evidence="9">
    <location>
        <begin position="90"/>
        <end position="296"/>
    </location>
</feature>
<dbReference type="EMBL" id="FTNE01000006">
    <property type="protein sequence ID" value="SIQ56836.1"/>
    <property type="molecule type" value="Genomic_DNA"/>
</dbReference>
<keyword evidence="3 8" id="KW-0813">Transport</keyword>
<dbReference type="OrthoDB" id="7915284at2"/>
<dbReference type="PROSITE" id="PS50928">
    <property type="entry name" value="ABC_TM1"/>
    <property type="match status" value="1"/>
</dbReference>
<dbReference type="AlphaFoldDB" id="A0A8G2FG37"/>
<feature type="transmembrane region" description="Helical" evidence="8">
    <location>
        <begin position="125"/>
        <end position="146"/>
    </location>
</feature>